<sequence length="452" mass="46964">MALAGAGEGGFSGQAVLQTRHPRAILTLGILLLFTILSYIDRMVLVLLIDPIKRDLLISDVQVSLLQGLAFALCFSLAGLPLGWLADRYSRRWIIYLGITAWSFATAAGGLASSFGELFLARFCVGVGEAALAPAAYTMLADLFPRRQLAAATGVLATGGAIGGGTAVLAGGLVVAWAEKAGVVALPLIGAVQPWQLVFLSFGIPGIIAAFLIFLAPETRRQAPTSPQPHAAAAPGFGRWLAANWLFVSTIVVGTGCLGILAYAVTNWTPAYLSRALGLDPREIGLTLGLVTLFAGIVGFAGSGVMIDWLTARNLRNATYSYLIASGVVSGSMAVAAFALAPNLTVVMICLGLFHMAIPFTTAMVAGAQAGTPRAYRGRMIAILNLSATLVGMIVGPSSVALLTDKVFMDPAKVGWSVAIVCGVAAPLAILIYLAGFRAAARAMDRVRESGE</sequence>
<evidence type="ECO:0000256" key="6">
    <source>
        <dbReference type="SAM" id="Phobius"/>
    </source>
</evidence>
<dbReference type="PROSITE" id="PS50850">
    <property type="entry name" value="MFS"/>
    <property type="match status" value="1"/>
</dbReference>
<dbReference type="InterPro" id="IPR036259">
    <property type="entry name" value="MFS_trans_sf"/>
</dbReference>
<reference evidence="8 9" key="1">
    <citation type="submission" date="2019-01" db="EMBL/GenBank/DDBJ databases">
        <authorList>
            <person name="Chen W.-M."/>
        </authorList>
    </citation>
    <scope>NUCLEOTIDE SEQUENCE [LARGE SCALE GENOMIC DNA]</scope>
    <source>
        <strain evidence="8 9">CCP-7</strain>
    </source>
</reference>
<feature type="transmembrane region" description="Helical" evidence="6">
    <location>
        <begin position="119"/>
        <end position="137"/>
    </location>
</feature>
<dbReference type="PANTHER" id="PTHR23505:SF79">
    <property type="entry name" value="PROTEIN SPINSTER"/>
    <property type="match status" value="1"/>
</dbReference>
<organism evidence="8 9">
    <name type="scientific">Sphingomonas crocodyli</name>
    <dbReference type="NCBI Taxonomy" id="1979270"/>
    <lineage>
        <taxon>Bacteria</taxon>
        <taxon>Pseudomonadati</taxon>
        <taxon>Pseudomonadota</taxon>
        <taxon>Alphaproteobacteria</taxon>
        <taxon>Sphingomonadales</taxon>
        <taxon>Sphingomonadaceae</taxon>
        <taxon>Sphingomonas</taxon>
    </lineage>
</organism>
<gene>
    <name evidence="8" type="ORF">EOD43_14200</name>
</gene>
<feature type="transmembrane region" description="Helical" evidence="6">
    <location>
        <begin position="284"/>
        <end position="307"/>
    </location>
</feature>
<feature type="transmembrane region" description="Helical" evidence="6">
    <location>
        <begin position="380"/>
        <end position="402"/>
    </location>
</feature>
<feature type="transmembrane region" description="Helical" evidence="6">
    <location>
        <begin position="69"/>
        <end position="86"/>
    </location>
</feature>
<evidence type="ECO:0000313" key="8">
    <source>
        <dbReference type="EMBL" id="RVT94909.1"/>
    </source>
</evidence>
<comment type="subcellular location">
    <subcellularLocation>
        <location evidence="1">Membrane</location>
        <topology evidence="1">Multi-pass membrane protein</topology>
    </subcellularLocation>
</comment>
<keyword evidence="3 6" id="KW-0812">Transmembrane</keyword>
<dbReference type="EMBL" id="SACN01000001">
    <property type="protein sequence ID" value="RVT94909.1"/>
    <property type="molecule type" value="Genomic_DNA"/>
</dbReference>
<accession>A0A437MB82</accession>
<evidence type="ECO:0000256" key="2">
    <source>
        <dbReference type="ARBA" id="ARBA00022448"/>
    </source>
</evidence>
<feature type="transmembrane region" description="Helical" evidence="6">
    <location>
        <begin position="346"/>
        <end position="368"/>
    </location>
</feature>
<feature type="transmembrane region" description="Helical" evidence="6">
    <location>
        <begin position="93"/>
        <end position="113"/>
    </location>
</feature>
<evidence type="ECO:0000256" key="4">
    <source>
        <dbReference type="ARBA" id="ARBA00022989"/>
    </source>
</evidence>
<evidence type="ECO:0000259" key="7">
    <source>
        <dbReference type="PROSITE" id="PS50850"/>
    </source>
</evidence>
<evidence type="ECO:0000256" key="5">
    <source>
        <dbReference type="ARBA" id="ARBA00023136"/>
    </source>
</evidence>
<dbReference type="AlphaFoldDB" id="A0A437MB82"/>
<keyword evidence="2" id="KW-0813">Transport</keyword>
<feature type="domain" description="Major facilitator superfamily (MFS) profile" evidence="7">
    <location>
        <begin position="27"/>
        <end position="441"/>
    </location>
</feature>
<dbReference type="PANTHER" id="PTHR23505">
    <property type="entry name" value="SPINSTER"/>
    <property type="match status" value="1"/>
</dbReference>
<keyword evidence="5 6" id="KW-0472">Membrane</keyword>
<feature type="transmembrane region" description="Helical" evidence="6">
    <location>
        <begin position="149"/>
        <end position="177"/>
    </location>
</feature>
<evidence type="ECO:0000313" key="9">
    <source>
        <dbReference type="Proteomes" id="UP000282971"/>
    </source>
</evidence>
<dbReference type="GO" id="GO:0022857">
    <property type="term" value="F:transmembrane transporter activity"/>
    <property type="evidence" value="ECO:0007669"/>
    <property type="project" value="InterPro"/>
</dbReference>
<evidence type="ECO:0000256" key="3">
    <source>
        <dbReference type="ARBA" id="ARBA00022692"/>
    </source>
</evidence>
<dbReference type="GO" id="GO:0016020">
    <property type="term" value="C:membrane"/>
    <property type="evidence" value="ECO:0007669"/>
    <property type="project" value="UniProtKB-SubCell"/>
</dbReference>
<proteinExistence type="predicted"/>
<dbReference type="InterPro" id="IPR044770">
    <property type="entry name" value="MFS_spinster-like"/>
</dbReference>
<feature type="transmembrane region" description="Helical" evidence="6">
    <location>
        <begin position="414"/>
        <end position="436"/>
    </location>
</feature>
<feature type="transmembrane region" description="Helical" evidence="6">
    <location>
        <begin position="197"/>
        <end position="216"/>
    </location>
</feature>
<keyword evidence="4 6" id="KW-1133">Transmembrane helix</keyword>
<dbReference type="RefSeq" id="WP_127744485.1">
    <property type="nucleotide sequence ID" value="NZ_SACN01000001.1"/>
</dbReference>
<protein>
    <submittedName>
        <fullName evidence="8">MFS transporter</fullName>
    </submittedName>
</protein>
<dbReference type="InterPro" id="IPR020846">
    <property type="entry name" value="MFS_dom"/>
</dbReference>
<dbReference type="SUPFAM" id="SSF103473">
    <property type="entry name" value="MFS general substrate transporter"/>
    <property type="match status" value="1"/>
</dbReference>
<dbReference type="Pfam" id="PF07690">
    <property type="entry name" value="MFS_1"/>
    <property type="match status" value="1"/>
</dbReference>
<dbReference type="Proteomes" id="UP000282971">
    <property type="component" value="Unassembled WGS sequence"/>
</dbReference>
<dbReference type="OrthoDB" id="7400989at2"/>
<comment type="caution">
    <text evidence="8">The sequence shown here is derived from an EMBL/GenBank/DDBJ whole genome shotgun (WGS) entry which is preliminary data.</text>
</comment>
<keyword evidence="9" id="KW-1185">Reference proteome</keyword>
<feature type="transmembrane region" description="Helical" evidence="6">
    <location>
        <begin position="237"/>
        <end position="264"/>
    </location>
</feature>
<dbReference type="Gene3D" id="1.20.1250.20">
    <property type="entry name" value="MFS general substrate transporter like domains"/>
    <property type="match status" value="2"/>
</dbReference>
<evidence type="ECO:0000256" key="1">
    <source>
        <dbReference type="ARBA" id="ARBA00004141"/>
    </source>
</evidence>
<name>A0A437MB82_9SPHN</name>
<feature type="transmembrane region" description="Helical" evidence="6">
    <location>
        <begin position="24"/>
        <end position="49"/>
    </location>
</feature>
<dbReference type="InterPro" id="IPR011701">
    <property type="entry name" value="MFS"/>
</dbReference>
<feature type="transmembrane region" description="Helical" evidence="6">
    <location>
        <begin position="319"/>
        <end position="340"/>
    </location>
</feature>